<dbReference type="EMBL" id="MU274914">
    <property type="protein sequence ID" value="KAI0088206.1"/>
    <property type="molecule type" value="Genomic_DNA"/>
</dbReference>
<protein>
    <submittedName>
        <fullName evidence="1">Uncharacterized protein</fullName>
    </submittedName>
</protein>
<name>A0ACB8U1Q3_9APHY</name>
<accession>A0ACB8U1Q3</accession>
<sequence length="163" mass="18003">MAQIRQYKKMKSPDAREPARRPTVRFRDLESTLRLNGKGQVPGSSTQLGGMSADRVELSESDSESSAWSSDSESESDDTGAAGDNSVTEGGFGWDTAQTQTRRAYQNEPSNRLVVEDIANLNSYTLRDLLSDEPLVTVPKPSQPLVTPVRTQPRTLRESDWSL</sequence>
<evidence type="ECO:0000313" key="2">
    <source>
        <dbReference type="Proteomes" id="UP001055072"/>
    </source>
</evidence>
<keyword evidence="2" id="KW-1185">Reference proteome</keyword>
<evidence type="ECO:0000313" key="1">
    <source>
        <dbReference type="EMBL" id="KAI0088206.1"/>
    </source>
</evidence>
<dbReference type="Proteomes" id="UP001055072">
    <property type="component" value="Unassembled WGS sequence"/>
</dbReference>
<gene>
    <name evidence="1" type="ORF">BDY19DRAFT_949555</name>
</gene>
<comment type="caution">
    <text evidence="1">The sequence shown here is derived from an EMBL/GenBank/DDBJ whole genome shotgun (WGS) entry which is preliminary data.</text>
</comment>
<proteinExistence type="predicted"/>
<reference evidence="1" key="1">
    <citation type="journal article" date="2021" name="Environ. Microbiol.">
        <title>Gene family expansions and transcriptome signatures uncover fungal adaptations to wood decay.</title>
        <authorList>
            <person name="Hage H."/>
            <person name="Miyauchi S."/>
            <person name="Viragh M."/>
            <person name="Drula E."/>
            <person name="Min B."/>
            <person name="Chaduli D."/>
            <person name="Navarro D."/>
            <person name="Favel A."/>
            <person name="Norest M."/>
            <person name="Lesage-Meessen L."/>
            <person name="Balint B."/>
            <person name="Merenyi Z."/>
            <person name="de Eugenio L."/>
            <person name="Morin E."/>
            <person name="Martinez A.T."/>
            <person name="Baldrian P."/>
            <person name="Stursova M."/>
            <person name="Martinez M.J."/>
            <person name="Novotny C."/>
            <person name="Magnuson J.K."/>
            <person name="Spatafora J.W."/>
            <person name="Maurice S."/>
            <person name="Pangilinan J."/>
            <person name="Andreopoulos W."/>
            <person name="LaButti K."/>
            <person name="Hundley H."/>
            <person name="Na H."/>
            <person name="Kuo A."/>
            <person name="Barry K."/>
            <person name="Lipzen A."/>
            <person name="Henrissat B."/>
            <person name="Riley R."/>
            <person name="Ahrendt S."/>
            <person name="Nagy L.G."/>
            <person name="Grigoriev I.V."/>
            <person name="Martin F."/>
            <person name="Rosso M.N."/>
        </authorList>
    </citation>
    <scope>NUCLEOTIDE SEQUENCE</scope>
    <source>
        <strain evidence="1">CBS 384.51</strain>
    </source>
</reference>
<organism evidence="1 2">
    <name type="scientific">Irpex rosettiformis</name>
    <dbReference type="NCBI Taxonomy" id="378272"/>
    <lineage>
        <taxon>Eukaryota</taxon>
        <taxon>Fungi</taxon>
        <taxon>Dikarya</taxon>
        <taxon>Basidiomycota</taxon>
        <taxon>Agaricomycotina</taxon>
        <taxon>Agaricomycetes</taxon>
        <taxon>Polyporales</taxon>
        <taxon>Irpicaceae</taxon>
        <taxon>Irpex</taxon>
    </lineage>
</organism>